<dbReference type="AlphaFoldDB" id="A0A9X9LWH7"/>
<protein>
    <submittedName>
        <fullName evidence="1">Uncharacterized protein</fullName>
    </submittedName>
</protein>
<proteinExistence type="predicted"/>
<reference evidence="1 2" key="1">
    <citation type="submission" date="2018-10" db="EMBL/GenBank/DDBJ databases">
        <authorList>
            <person name="Ekblom R."/>
            <person name="Jareborg N."/>
        </authorList>
    </citation>
    <scope>NUCLEOTIDE SEQUENCE [LARGE SCALE GENOMIC DNA]</scope>
    <source>
        <tissue evidence="1">Muscle</tissue>
    </source>
</reference>
<organism evidence="1 2">
    <name type="scientific">Gulo gulo</name>
    <name type="common">Wolverine</name>
    <name type="synonym">Gluton</name>
    <dbReference type="NCBI Taxonomy" id="48420"/>
    <lineage>
        <taxon>Eukaryota</taxon>
        <taxon>Metazoa</taxon>
        <taxon>Chordata</taxon>
        <taxon>Craniata</taxon>
        <taxon>Vertebrata</taxon>
        <taxon>Euteleostomi</taxon>
        <taxon>Mammalia</taxon>
        <taxon>Eutheria</taxon>
        <taxon>Laurasiatheria</taxon>
        <taxon>Carnivora</taxon>
        <taxon>Caniformia</taxon>
        <taxon>Musteloidea</taxon>
        <taxon>Mustelidae</taxon>
        <taxon>Guloninae</taxon>
        <taxon>Gulo</taxon>
    </lineage>
</organism>
<keyword evidence="2" id="KW-1185">Reference proteome</keyword>
<evidence type="ECO:0000313" key="1">
    <source>
        <dbReference type="EMBL" id="VCW98050.1"/>
    </source>
</evidence>
<gene>
    <name evidence="1" type="ORF">BN2614_LOCUS5</name>
</gene>
<dbReference type="EMBL" id="CYRY02024171">
    <property type="protein sequence ID" value="VCW98050.1"/>
    <property type="molecule type" value="Genomic_DNA"/>
</dbReference>
<name>A0A9X9LWH7_GULGU</name>
<sequence>MHTWRHAESRALWKERWAISAENILRPCQRTQAPSAKGQPCQEGVLGWKGRNWEEKGKLYTGYLNFCNGLE</sequence>
<feature type="non-terminal residue" evidence="1">
    <location>
        <position position="71"/>
    </location>
</feature>
<comment type="caution">
    <text evidence="1">The sequence shown here is derived from an EMBL/GenBank/DDBJ whole genome shotgun (WGS) entry which is preliminary data.</text>
</comment>
<accession>A0A9X9LWH7</accession>
<evidence type="ECO:0000313" key="2">
    <source>
        <dbReference type="Proteomes" id="UP000269945"/>
    </source>
</evidence>
<dbReference type="Proteomes" id="UP000269945">
    <property type="component" value="Unassembled WGS sequence"/>
</dbReference>